<feature type="domain" description="Laminin G" evidence="10">
    <location>
        <begin position="406"/>
        <end position="515"/>
    </location>
</feature>
<dbReference type="InterPro" id="IPR013320">
    <property type="entry name" value="ConA-like_dom_sf"/>
</dbReference>
<dbReference type="PANTHER" id="PTHR24028">
    <property type="entry name" value="CADHERIN-87A"/>
    <property type="match status" value="1"/>
</dbReference>
<keyword evidence="13" id="KW-1185">Reference proteome</keyword>
<dbReference type="SMART" id="SM00112">
    <property type="entry name" value="CA"/>
    <property type="match status" value="4"/>
</dbReference>
<evidence type="ECO:0000256" key="7">
    <source>
        <dbReference type="ARBA" id="ARBA00023180"/>
    </source>
</evidence>
<dbReference type="PANTHER" id="PTHR24028:SF328">
    <property type="entry name" value="CADHERIN-3"/>
    <property type="match status" value="1"/>
</dbReference>
<evidence type="ECO:0000259" key="10">
    <source>
        <dbReference type="PROSITE" id="PS50025"/>
    </source>
</evidence>
<keyword evidence="2" id="KW-0812">Transmembrane</keyword>
<evidence type="ECO:0000313" key="13">
    <source>
        <dbReference type="Proteomes" id="UP000265020"/>
    </source>
</evidence>
<evidence type="ECO:0000256" key="1">
    <source>
        <dbReference type="ARBA" id="ARBA00004167"/>
    </source>
</evidence>
<keyword evidence="7" id="KW-0325">Glycoprotein</keyword>
<dbReference type="InterPro" id="IPR050174">
    <property type="entry name" value="Protocadherin/Cadherin-CA"/>
</dbReference>
<evidence type="ECO:0000256" key="6">
    <source>
        <dbReference type="ARBA" id="ARBA00023136"/>
    </source>
</evidence>
<evidence type="ECO:0000259" key="11">
    <source>
        <dbReference type="PROSITE" id="PS50268"/>
    </source>
</evidence>
<evidence type="ECO:0000256" key="8">
    <source>
        <dbReference type="PROSITE-ProRule" id="PRU00043"/>
    </source>
</evidence>
<dbReference type="STRING" id="28743.ENSCVAP00000010435"/>
<protein>
    <submittedName>
        <fullName evidence="12">Uncharacterized protein</fullName>
    </submittedName>
</protein>
<sequence length="515" mass="57325">IPLAKYDYLQKNALLLNLTISSVVCAVKAIDGDTDMNAQLHYSLYGQTSDLFSIDPNSGTVFTSNSLKTEDIIINVHVEDGGENPKFDTTTISIRFQNISDFPEMTVDVLSYSLFEDQPVGTVVAVISAASIRAEPISFYLASGNFEDMFHVDQLGGALTVHNSLDYESKREFSLLIEARDSGWPPFSSFLEIQINITDVNDNPPQFTQAEYRYGNTNSSFSIDPLSGIVLVNSPLDRELWPTYNLTVTATDNGSPPATGTTNVIVTIVDINDNENQPEGTIVAKLHAFDFDLPPNQGPFIFWLLNLSAESAFFLTQDGVLLTSRVLDREHITDYRLQVVVKDTGFPIPLSSTTTLHVMVEDENDNAPLPRNIFIEVKYFGINDFTLVNFLQFIFLSGVSGIHCEELSYGFEEMSFIEFPPLDSRANLIYFEFATVQKDSLLLYNSGTSTSREFLALEILGGTIQLSYDLGSGPVRLQTFKQVADGLFHSVTVRRIGNVSLNYLHKIDQSYIITF</sequence>
<evidence type="ECO:0000256" key="5">
    <source>
        <dbReference type="ARBA" id="ARBA00022989"/>
    </source>
</evidence>
<dbReference type="GO" id="GO:0009653">
    <property type="term" value="P:anatomical structure morphogenesis"/>
    <property type="evidence" value="ECO:0007669"/>
    <property type="project" value="UniProtKB-ARBA"/>
</dbReference>
<feature type="domain" description="Cadherin" evidence="11">
    <location>
        <begin position="212"/>
        <end position="280"/>
    </location>
</feature>
<dbReference type="Pfam" id="PF00028">
    <property type="entry name" value="Cadherin"/>
    <property type="match status" value="3"/>
</dbReference>
<dbReference type="PROSITE" id="PS50025">
    <property type="entry name" value="LAM_G_DOMAIN"/>
    <property type="match status" value="1"/>
</dbReference>
<evidence type="ECO:0000256" key="3">
    <source>
        <dbReference type="ARBA" id="ARBA00022737"/>
    </source>
</evidence>
<dbReference type="Gene3D" id="2.60.40.60">
    <property type="entry name" value="Cadherins"/>
    <property type="match status" value="4"/>
</dbReference>
<feature type="domain" description="Cadherin" evidence="11">
    <location>
        <begin position="275"/>
        <end position="370"/>
    </location>
</feature>
<evidence type="ECO:0000256" key="9">
    <source>
        <dbReference type="PROSITE-ProRule" id="PRU00122"/>
    </source>
</evidence>
<dbReference type="Gene3D" id="2.60.120.200">
    <property type="match status" value="1"/>
</dbReference>
<dbReference type="InterPro" id="IPR002126">
    <property type="entry name" value="Cadherin-like_dom"/>
</dbReference>
<dbReference type="Pfam" id="PF02210">
    <property type="entry name" value="Laminin_G_2"/>
    <property type="match status" value="1"/>
</dbReference>
<proteinExistence type="predicted"/>
<dbReference type="OMA" id="LEIQINI"/>
<keyword evidence="6" id="KW-0472">Membrane</keyword>
<evidence type="ECO:0000313" key="12">
    <source>
        <dbReference type="Ensembl" id="ENSCVAP00000010435.1"/>
    </source>
</evidence>
<dbReference type="CDD" id="cd00110">
    <property type="entry name" value="LamG"/>
    <property type="match status" value="1"/>
</dbReference>
<evidence type="ECO:0000256" key="2">
    <source>
        <dbReference type="ARBA" id="ARBA00022692"/>
    </source>
</evidence>
<dbReference type="GeneTree" id="ENSGT00940000167267"/>
<dbReference type="GO" id="GO:0007156">
    <property type="term" value="P:homophilic cell adhesion via plasma membrane adhesion molecules"/>
    <property type="evidence" value="ECO:0007669"/>
    <property type="project" value="InterPro"/>
</dbReference>
<reference evidence="12" key="2">
    <citation type="submission" date="2025-09" db="UniProtKB">
        <authorList>
            <consortium name="Ensembl"/>
        </authorList>
    </citation>
    <scope>IDENTIFICATION</scope>
</reference>
<feature type="domain" description="Cadherin" evidence="11">
    <location>
        <begin position="106"/>
        <end position="207"/>
    </location>
</feature>
<dbReference type="GO" id="GO:0005886">
    <property type="term" value="C:plasma membrane"/>
    <property type="evidence" value="ECO:0007669"/>
    <property type="project" value="InterPro"/>
</dbReference>
<dbReference type="SUPFAM" id="SSF49899">
    <property type="entry name" value="Concanavalin A-like lectins/glucanases"/>
    <property type="match status" value="1"/>
</dbReference>
<dbReference type="Ensembl" id="ENSCVAT00000017137.1">
    <property type="protein sequence ID" value="ENSCVAP00000010435.1"/>
    <property type="gene ID" value="ENSCVAG00000012580.1"/>
</dbReference>
<dbReference type="InterPro" id="IPR020894">
    <property type="entry name" value="Cadherin_CS"/>
</dbReference>
<dbReference type="InterPro" id="IPR001791">
    <property type="entry name" value="Laminin_G"/>
</dbReference>
<dbReference type="InterPro" id="IPR015919">
    <property type="entry name" value="Cadherin-like_sf"/>
</dbReference>
<comment type="subcellular location">
    <subcellularLocation>
        <location evidence="1">Membrane</location>
        <topology evidence="1">Single-pass membrane protein</topology>
    </subcellularLocation>
</comment>
<dbReference type="AlphaFoldDB" id="A0A3Q2FU13"/>
<comment type="caution">
    <text evidence="9">Lacks conserved residue(s) required for the propagation of feature annotation.</text>
</comment>
<accession>A0A3Q2FU13</accession>
<name>A0A3Q2FU13_CYPVA</name>
<dbReference type="SUPFAM" id="SSF49313">
    <property type="entry name" value="Cadherin-like"/>
    <property type="match status" value="4"/>
</dbReference>
<feature type="domain" description="Cadherin" evidence="11">
    <location>
        <begin position="17"/>
        <end position="105"/>
    </location>
</feature>
<dbReference type="PROSITE" id="PS50268">
    <property type="entry name" value="CADHERIN_2"/>
    <property type="match status" value="4"/>
</dbReference>
<dbReference type="GO" id="GO:0005509">
    <property type="term" value="F:calcium ion binding"/>
    <property type="evidence" value="ECO:0007669"/>
    <property type="project" value="UniProtKB-UniRule"/>
</dbReference>
<keyword evidence="4 8" id="KW-0106">Calcium</keyword>
<dbReference type="PRINTS" id="PR00205">
    <property type="entry name" value="CADHERIN"/>
</dbReference>
<dbReference type="CDD" id="cd11304">
    <property type="entry name" value="Cadherin_repeat"/>
    <property type="match status" value="4"/>
</dbReference>
<dbReference type="Proteomes" id="UP000265020">
    <property type="component" value="Unassembled WGS sequence"/>
</dbReference>
<dbReference type="PROSITE" id="PS00232">
    <property type="entry name" value="CADHERIN_1"/>
    <property type="match status" value="2"/>
</dbReference>
<evidence type="ECO:0000256" key="4">
    <source>
        <dbReference type="ARBA" id="ARBA00022837"/>
    </source>
</evidence>
<organism evidence="12 13">
    <name type="scientific">Cyprinodon variegatus</name>
    <name type="common">Sheepshead minnow</name>
    <dbReference type="NCBI Taxonomy" id="28743"/>
    <lineage>
        <taxon>Eukaryota</taxon>
        <taxon>Metazoa</taxon>
        <taxon>Chordata</taxon>
        <taxon>Craniata</taxon>
        <taxon>Vertebrata</taxon>
        <taxon>Euteleostomi</taxon>
        <taxon>Actinopterygii</taxon>
        <taxon>Neopterygii</taxon>
        <taxon>Teleostei</taxon>
        <taxon>Neoteleostei</taxon>
        <taxon>Acanthomorphata</taxon>
        <taxon>Ovalentaria</taxon>
        <taxon>Atherinomorphae</taxon>
        <taxon>Cyprinodontiformes</taxon>
        <taxon>Cyprinodontidae</taxon>
        <taxon>Cyprinodon</taxon>
    </lineage>
</organism>
<keyword evidence="3" id="KW-0677">Repeat</keyword>
<keyword evidence="5" id="KW-1133">Transmembrane helix</keyword>
<reference evidence="12" key="1">
    <citation type="submission" date="2025-08" db="UniProtKB">
        <authorList>
            <consortium name="Ensembl"/>
        </authorList>
    </citation>
    <scope>IDENTIFICATION</scope>
</reference>